<evidence type="ECO:0000313" key="3">
    <source>
        <dbReference type="Proteomes" id="UP001417504"/>
    </source>
</evidence>
<keyword evidence="3" id="KW-1185">Reference proteome</keyword>
<reference evidence="2 3" key="1">
    <citation type="submission" date="2024-01" db="EMBL/GenBank/DDBJ databases">
        <title>Genome assemblies of Stephania.</title>
        <authorList>
            <person name="Yang L."/>
        </authorList>
    </citation>
    <scope>NUCLEOTIDE SEQUENCE [LARGE SCALE GENOMIC DNA]</scope>
    <source>
        <strain evidence="2">QJT</strain>
        <tissue evidence="2">Leaf</tissue>
    </source>
</reference>
<evidence type="ECO:0000256" key="1">
    <source>
        <dbReference type="SAM" id="MobiDB-lite"/>
    </source>
</evidence>
<comment type="caution">
    <text evidence="2">The sequence shown here is derived from an EMBL/GenBank/DDBJ whole genome shotgun (WGS) entry which is preliminary data.</text>
</comment>
<evidence type="ECO:0000313" key="2">
    <source>
        <dbReference type="EMBL" id="KAK9109158.1"/>
    </source>
</evidence>
<name>A0AAP0I5U8_9MAGN</name>
<feature type="compositionally biased region" description="Pro residues" evidence="1">
    <location>
        <begin position="45"/>
        <end position="55"/>
    </location>
</feature>
<dbReference type="AlphaFoldDB" id="A0AAP0I5U8"/>
<feature type="compositionally biased region" description="Basic and acidic residues" evidence="1">
    <location>
        <begin position="71"/>
        <end position="92"/>
    </location>
</feature>
<accession>A0AAP0I5U8</accession>
<dbReference type="Proteomes" id="UP001417504">
    <property type="component" value="Unassembled WGS sequence"/>
</dbReference>
<feature type="region of interest" description="Disordered" evidence="1">
    <location>
        <begin position="1"/>
        <end position="125"/>
    </location>
</feature>
<protein>
    <submittedName>
        <fullName evidence="2">Uncharacterized protein</fullName>
    </submittedName>
</protein>
<proteinExistence type="predicted"/>
<organism evidence="2 3">
    <name type="scientific">Stephania japonica</name>
    <dbReference type="NCBI Taxonomy" id="461633"/>
    <lineage>
        <taxon>Eukaryota</taxon>
        <taxon>Viridiplantae</taxon>
        <taxon>Streptophyta</taxon>
        <taxon>Embryophyta</taxon>
        <taxon>Tracheophyta</taxon>
        <taxon>Spermatophyta</taxon>
        <taxon>Magnoliopsida</taxon>
        <taxon>Ranunculales</taxon>
        <taxon>Menispermaceae</taxon>
        <taxon>Menispermoideae</taxon>
        <taxon>Cissampelideae</taxon>
        <taxon>Stephania</taxon>
    </lineage>
</organism>
<gene>
    <name evidence="2" type="ORF">Sjap_017218</name>
</gene>
<dbReference type="EMBL" id="JBBNAE010000007">
    <property type="protein sequence ID" value="KAK9109158.1"/>
    <property type="molecule type" value="Genomic_DNA"/>
</dbReference>
<sequence>MTRRRAWKGADWMSGQQPGNGVDARGGPPLLSRPWREGGEGCFPVTPPLPLFPPRRPAREAATLWPAAGDPLRHVKATEGEGGRGRGGEHKLPSMTVDGGKMNFPLQLIGQGSIDPGPLTRVNRP</sequence>